<accession>A0A834TS40</accession>
<dbReference type="Proteomes" id="UP000634136">
    <property type="component" value="Unassembled WGS sequence"/>
</dbReference>
<proteinExistence type="predicted"/>
<name>A0A834TS40_9FABA</name>
<dbReference type="AlphaFoldDB" id="A0A834TS40"/>
<dbReference type="EMBL" id="JAAIUW010000006">
    <property type="protein sequence ID" value="KAF7826967.1"/>
    <property type="molecule type" value="Genomic_DNA"/>
</dbReference>
<protein>
    <submittedName>
        <fullName evidence="2">Uncharacterized protein</fullName>
    </submittedName>
</protein>
<evidence type="ECO:0000313" key="3">
    <source>
        <dbReference type="Proteomes" id="UP000634136"/>
    </source>
</evidence>
<reference evidence="2" key="1">
    <citation type="submission" date="2020-09" db="EMBL/GenBank/DDBJ databases">
        <title>Genome-Enabled Discovery of Anthraquinone Biosynthesis in Senna tora.</title>
        <authorList>
            <person name="Kang S.-H."/>
            <person name="Pandey R.P."/>
            <person name="Lee C.-M."/>
            <person name="Sim J.-S."/>
            <person name="Jeong J.-T."/>
            <person name="Choi B.-S."/>
            <person name="Jung M."/>
            <person name="Ginzburg D."/>
            <person name="Zhao K."/>
            <person name="Won S.Y."/>
            <person name="Oh T.-J."/>
            <person name="Yu Y."/>
            <person name="Kim N.-H."/>
            <person name="Lee O.R."/>
            <person name="Lee T.-H."/>
            <person name="Bashyal P."/>
            <person name="Kim T.-S."/>
            <person name="Lee W.-H."/>
            <person name="Kawkins C."/>
            <person name="Kim C.-K."/>
            <person name="Kim J.S."/>
            <person name="Ahn B.O."/>
            <person name="Rhee S.Y."/>
            <person name="Sohng J.K."/>
        </authorList>
    </citation>
    <scope>NUCLEOTIDE SEQUENCE</scope>
    <source>
        <tissue evidence="2">Leaf</tissue>
    </source>
</reference>
<feature type="region of interest" description="Disordered" evidence="1">
    <location>
        <begin position="1"/>
        <end position="26"/>
    </location>
</feature>
<evidence type="ECO:0000256" key="1">
    <source>
        <dbReference type="SAM" id="MobiDB-lite"/>
    </source>
</evidence>
<evidence type="ECO:0000313" key="2">
    <source>
        <dbReference type="EMBL" id="KAF7826967.1"/>
    </source>
</evidence>
<comment type="caution">
    <text evidence="2">The sequence shown here is derived from an EMBL/GenBank/DDBJ whole genome shotgun (WGS) entry which is preliminary data.</text>
</comment>
<gene>
    <name evidence="2" type="ORF">G2W53_018131</name>
</gene>
<organism evidence="2 3">
    <name type="scientific">Senna tora</name>
    <dbReference type="NCBI Taxonomy" id="362788"/>
    <lineage>
        <taxon>Eukaryota</taxon>
        <taxon>Viridiplantae</taxon>
        <taxon>Streptophyta</taxon>
        <taxon>Embryophyta</taxon>
        <taxon>Tracheophyta</taxon>
        <taxon>Spermatophyta</taxon>
        <taxon>Magnoliopsida</taxon>
        <taxon>eudicotyledons</taxon>
        <taxon>Gunneridae</taxon>
        <taxon>Pentapetalae</taxon>
        <taxon>rosids</taxon>
        <taxon>fabids</taxon>
        <taxon>Fabales</taxon>
        <taxon>Fabaceae</taxon>
        <taxon>Caesalpinioideae</taxon>
        <taxon>Cassia clade</taxon>
        <taxon>Senna</taxon>
    </lineage>
</organism>
<sequence length="26" mass="2888">MERSCSGRIGNPMDKWIPDPTGKVNV</sequence>
<keyword evidence="3" id="KW-1185">Reference proteome</keyword>